<dbReference type="Proteomes" id="UP000091956">
    <property type="component" value="Unassembled WGS sequence"/>
</dbReference>
<reference evidence="21" key="2">
    <citation type="journal article" date="2018" name="Nat. Commun.">
        <title>Extreme sensitivity to ultraviolet light in the fungal pathogen causing white-nose syndrome of bats.</title>
        <authorList>
            <person name="Palmer J.M."/>
            <person name="Drees K.P."/>
            <person name="Foster J.T."/>
            <person name="Lindner D.L."/>
        </authorList>
    </citation>
    <scope>NUCLEOTIDE SEQUENCE [LARGE SCALE GENOMIC DNA]</scope>
    <source>
        <strain evidence="21">UAMH 10579</strain>
    </source>
</reference>
<evidence type="ECO:0000256" key="10">
    <source>
        <dbReference type="ARBA" id="ARBA00023277"/>
    </source>
</evidence>
<dbReference type="SUPFAM" id="SSF52279">
    <property type="entry name" value="Beta-D-glucan exohydrolase, C-terminal domain"/>
    <property type="match status" value="1"/>
</dbReference>
<evidence type="ECO:0000256" key="12">
    <source>
        <dbReference type="ARBA" id="ARBA00023326"/>
    </source>
</evidence>
<keyword evidence="9" id="KW-0325">Glycoprotein</keyword>
<sequence length="799" mass="85747">MVLLSNVIAFFIRNHLLTVVEGRASSQSHSINNNPPAISYSTGTGGWEHALVKANAFIARLNLTEKVSMVTGDNGPCIGNIAPIERLGFSGICMSDGPTAFNRADLVSIFPAGLTAAASWDRDLIYQRALALGSEFRAKGSHVGLGPVGGPLGRHPLGGRNWEGFSADPYLTGVAMASSVRGFHDAGVQSCSKHFIGNEQETQRSNTVFADGTNIEAVSSNIDDRTLHELYLWPFADAVKAGTTSIMCSYNRVNQTYACENSELLNGILKKELGFQGYVVSDWFATHSGVKSANAGLDMTMPGTIDVESLSAGTGLSYFGANLTTAVNNGSVPMTRLDDMVRRIMMPYYFLGQDKNFPTTDPSAMHVLAAQYGASLGVPEIPARDVRKDHAKIIRKLGAAGTVLLKNLNSTLPLKSPKNIGVFGNDAPDPTDGLTIISDGSFESETYGYDIGTLDVGGGSGTGRHSSLISPLSAIKSKAQEIGARVQYITSNSRLASNDFRSIFPTPDVCIVFLKTFASEGRDRTSFENDWNSTAVVNNVARKCPNTIVVTHSGGVNTMPWAKNPNVKAILAAHYPGQESGNSIVDILWGDVNPSGKLPYTISEHESDYDIPVTNLSSVTAVDEWQADFTEGLMIDYRHFDSKNITPLYEFGYGLSYTTFSLSSFSVSKLVKNPPAIPDASKAILPGGNPDLYSPLLTASTKVSNTGSLAGSTVVQLYISLPQDSVPAGTPLRVLRGFEKVALKPGESKDVKFTLTRRDVSYWDVIAQTWRIPRGEIKVSVGFSSRDLKGEGSVTVLSK</sequence>
<dbReference type="Pfam" id="PF01915">
    <property type="entry name" value="Glyco_hydro_3_C"/>
    <property type="match status" value="1"/>
</dbReference>
<feature type="chain" id="PRO_5008608427" description="Probable beta-glucosidase G" evidence="18">
    <location>
        <begin position="23"/>
        <end position="799"/>
    </location>
</feature>
<comment type="catalytic activity">
    <reaction evidence="1">
        <text>Hydrolysis of terminal, non-reducing beta-D-glucosyl residues with release of beta-D-glucose.</text>
        <dbReference type="EC" id="3.2.1.21"/>
    </reaction>
</comment>
<evidence type="ECO:0000256" key="8">
    <source>
        <dbReference type="ARBA" id="ARBA00022801"/>
    </source>
</evidence>
<evidence type="ECO:0000313" key="21">
    <source>
        <dbReference type="Proteomes" id="UP000091956"/>
    </source>
</evidence>
<dbReference type="Gene3D" id="2.60.40.10">
    <property type="entry name" value="Immunoglobulins"/>
    <property type="match status" value="1"/>
</dbReference>
<evidence type="ECO:0000256" key="7">
    <source>
        <dbReference type="ARBA" id="ARBA00022729"/>
    </source>
</evidence>
<organism evidence="20 21">
    <name type="scientific">Pseudogymnoascus verrucosus</name>
    <dbReference type="NCBI Taxonomy" id="342668"/>
    <lineage>
        <taxon>Eukaryota</taxon>
        <taxon>Fungi</taxon>
        <taxon>Dikarya</taxon>
        <taxon>Ascomycota</taxon>
        <taxon>Pezizomycotina</taxon>
        <taxon>Leotiomycetes</taxon>
        <taxon>Thelebolales</taxon>
        <taxon>Thelebolaceae</taxon>
        <taxon>Pseudogymnoascus</taxon>
    </lineage>
</organism>
<reference evidence="20 21" key="1">
    <citation type="submission" date="2016-03" db="EMBL/GenBank/DDBJ databases">
        <title>Comparative genomics of Pseudogymnoascus destructans, the fungus causing white-nose syndrome of bats.</title>
        <authorList>
            <person name="Palmer J.M."/>
            <person name="Drees K.P."/>
            <person name="Foster J.T."/>
            <person name="Lindner D.L."/>
        </authorList>
    </citation>
    <scope>NUCLEOTIDE SEQUENCE [LARGE SCALE GENOMIC DNA]</scope>
    <source>
        <strain evidence="20 21">UAMH 10579</strain>
    </source>
</reference>
<dbReference type="GO" id="GO:0009251">
    <property type="term" value="P:glucan catabolic process"/>
    <property type="evidence" value="ECO:0007669"/>
    <property type="project" value="TreeGrafter"/>
</dbReference>
<evidence type="ECO:0000256" key="11">
    <source>
        <dbReference type="ARBA" id="ARBA00023295"/>
    </source>
</evidence>
<comment type="subcellular location">
    <subcellularLocation>
        <location evidence="2">Secreted</location>
    </subcellularLocation>
</comment>
<keyword evidence="7 18" id="KW-0732">Signal</keyword>
<evidence type="ECO:0000256" key="16">
    <source>
        <dbReference type="ARBA" id="ARBA00041601"/>
    </source>
</evidence>
<dbReference type="Gene3D" id="3.40.50.1700">
    <property type="entry name" value="Glycoside hydrolase family 3 C-terminal domain"/>
    <property type="match status" value="1"/>
</dbReference>
<dbReference type="EMBL" id="KV460269">
    <property type="protein sequence ID" value="OBT92338.1"/>
    <property type="molecule type" value="Genomic_DNA"/>
</dbReference>
<dbReference type="PANTHER" id="PTHR42715">
    <property type="entry name" value="BETA-GLUCOSIDASE"/>
    <property type="match status" value="1"/>
</dbReference>
<feature type="signal peptide" evidence="18">
    <location>
        <begin position="1"/>
        <end position="22"/>
    </location>
</feature>
<dbReference type="InterPro" id="IPR050288">
    <property type="entry name" value="Cellulose_deg_GH3"/>
</dbReference>
<dbReference type="PANTHER" id="PTHR42715:SF12">
    <property type="entry name" value="BETA-GLUCOSIDASE G-RELATED"/>
    <property type="match status" value="1"/>
</dbReference>
<evidence type="ECO:0000256" key="3">
    <source>
        <dbReference type="ARBA" id="ARBA00004987"/>
    </source>
</evidence>
<evidence type="ECO:0000256" key="4">
    <source>
        <dbReference type="ARBA" id="ARBA00005336"/>
    </source>
</evidence>
<evidence type="ECO:0000256" key="6">
    <source>
        <dbReference type="ARBA" id="ARBA00022525"/>
    </source>
</evidence>
<dbReference type="SUPFAM" id="SSF51445">
    <property type="entry name" value="(Trans)glycosidases"/>
    <property type="match status" value="1"/>
</dbReference>
<dbReference type="InterPro" id="IPR013783">
    <property type="entry name" value="Ig-like_fold"/>
</dbReference>
<dbReference type="GeneID" id="28842776"/>
<comment type="pathway">
    <text evidence="3">Glycan metabolism; cellulose degradation.</text>
</comment>
<proteinExistence type="inferred from homology"/>
<dbReference type="AlphaFoldDB" id="A0A1B8G928"/>
<name>A0A1B8G928_9PEZI</name>
<gene>
    <name evidence="20" type="ORF">VE01_09390</name>
</gene>
<comment type="similarity">
    <text evidence="4">Belongs to the glycosyl hydrolase 3 family.</text>
</comment>
<dbReference type="Gene3D" id="3.20.20.300">
    <property type="entry name" value="Glycoside hydrolase, family 3, N-terminal domain"/>
    <property type="match status" value="1"/>
</dbReference>
<accession>A0A1B8G928</accession>
<keyword evidence="6" id="KW-0964">Secreted</keyword>
<evidence type="ECO:0000256" key="5">
    <source>
        <dbReference type="ARBA" id="ARBA00012744"/>
    </source>
</evidence>
<evidence type="ECO:0000256" key="9">
    <source>
        <dbReference type="ARBA" id="ARBA00023180"/>
    </source>
</evidence>
<dbReference type="GO" id="GO:0008422">
    <property type="term" value="F:beta-glucosidase activity"/>
    <property type="evidence" value="ECO:0007669"/>
    <property type="project" value="UniProtKB-EC"/>
</dbReference>
<dbReference type="SMART" id="SM01217">
    <property type="entry name" value="Fn3_like"/>
    <property type="match status" value="1"/>
</dbReference>
<dbReference type="PRINTS" id="PR00133">
    <property type="entry name" value="GLHYDRLASE3"/>
</dbReference>
<evidence type="ECO:0000256" key="1">
    <source>
        <dbReference type="ARBA" id="ARBA00000448"/>
    </source>
</evidence>
<evidence type="ECO:0000256" key="17">
    <source>
        <dbReference type="ARBA" id="ARBA00041808"/>
    </source>
</evidence>
<dbReference type="RefSeq" id="XP_018126071.1">
    <property type="nucleotide sequence ID" value="XM_018278804.2"/>
</dbReference>
<comment type="function">
    <text evidence="13">Beta-glucosidases are one of a number of cellulolytic enzymes involved in the degradation of cellulosic biomass. Catalyzes the last step releasing glucose from the inhibitory cellobiose.</text>
</comment>
<protein>
    <recommendedName>
        <fullName evidence="14">Probable beta-glucosidase G</fullName>
        <ecNumber evidence="5">3.2.1.21</ecNumber>
    </recommendedName>
    <alternativeName>
        <fullName evidence="15">Beta-D-glucoside glucohydrolase G</fullName>
    </alternativeName>
    <alternativeName>
        <fullName evidence="16">Cellobiase G</fullName>
    </alternativeName>
    <alternativeName>
        <fullName evidence="17">Gentiobiase G</fullName>
    </alternativeName>
</protein>
<dbReference type="InterPro" id="IPR036881">
    <property type="entry name" value="Glyco_hydro_3_C_sf"/>
</dbReference>
<dbReference type="STRING" id="342668.A0A1B8G928"/>
<evidence type="ECO:0000256" key="18">
    <source>
        <dbReference type="SAM" id="SignalP"/>
    </source>
</evidence>
<dbReference type="InterPro" id="IPR026891">
    <property type="entry name" value="Fn3-like"/>
</dbReference>
<dbReference type="InterPro" id="IPR001764">
    <property type="entry name" value="Glyco_hydro_3_N"/>
</dbReference>
<evidence type="ECO:0000259" key="19">
    <source>
        <dbReference type="SMART" id="SM01217"/>
    </source>
</evidence>
<dbReference type="InterPro" id="IPR002772">
    <property type="entry name" value="Glyco_hydro_3_C"/>
</dbReference>
<evidence type="ECO:0000256" key="14">
    <source>
        <dbReference type="ARBA" id="ARBA00039579"/>
    </source>
</evidence>
<dbReference type="EC" id="3.2.1.21" evidence="5"/>
<dbReference type="InterPro" id="IPR017853">
    <property type="entry name" value="GH"/>
</dbReference>
<dbReference type="Pfam" id="PF00933">
    <property type="entry name" value="Glyco_hydro_3"/>
    <property type="match status" value="1"/>
</dbReference>
<evidence type="ECO:0000256" key="2">
    <source>
        <dbReference type="ARBA" id="ARBA00004613"/>
    </source>
</evidence>
<keyword evidence="21" id="KW-1185">Reference proteome</keyword>
<keyword evidence="8" id="KW-0378">Hydrolase</keyword>
<keyword evidence="10" id="KW-0119">Carbohydrate metabolism</keyword>
<feature type="domain" description="Fibronectin type III-like" evidence="19">
    <location>
        <begin position="713"/>
        <end position="785"/>
    </location>
</feature>
<evidence type="ECO:0000313" key="20">
    <source>
        <dbReference type="EMBL" id="OBT92338.1"/>
    </source>
</evidence>
<dbReference type="OrthoDB" id="416222at2759"/>
<dbReference type="GO" id="GO:0005576">
    <property type="term" value="C:extracellular region"/>
    <property type="evidence" value="ECO:0007669"/>
    <property type="project" value="UniProtKB-SubCell"/>
</dbReference>
<evidence type="ECO:0000256" key="15">
    <source>
        <dbReference type="ARBA" id="ARBA00041276"/>
    </source>
</evidence>
<evidence type="ECO:0000256" key="13">
    <source>
        <dbReference type="ARBA" id="ARBA00024983"/>
    </source>
</evidence>
<dbReference type="InterPro" id="IPR036962">
    <property type="entry name" value="Glyco_hydro_3_N_sf"/>
</dbReference>
<dbReference type="Pfam" id="PF14310">
    <property type="entry name" value="Fn3-like"/>
    <property type="match status" value="1"/>
</dbReference>
<dbReference type="FunFam" id="3.20.20.300:FF:000002">
    <property type="entry name" value="Probable beta-glucosidase"/>
    <property type="match status" value="1"/>
</dbReference>
<keyword evidence="11" id="KW-0326">Glycosidase</keyword>
<keyword evidence="12" id="KW-0624">Polysaccharide degradation</keyword>